<name>A0AAU9JUD0_9CILI</name>
<keyword evidence="2" id="KW-1185">Reference proteome</keyword>
<proteinExistence type="predicted"/>
<dbReference type="EMBL" id="CAJZBQ010000048">
    <property type="protein sequence ID" value="CAG9329598.1"/>
    <property type="molecule type" value="Genomic_DNA"/>
</dbReference>
<dbReference type="Proteomes" id="UP001162131">
    <property type="component" value="Unassembled WGS sequence"/>
</dbReference>
<dbReference type="AlphaFoldDB" id="A0AAU9JUD0"/>
<dbReference type="InterPro" id="IPR006652">
    <property type="entry name" value="Kelch_1"/>
</dbReference>
<reference evidence="1" key="1">
    <citation type="submission" date="2021-09" db="EMBL/GenBank/DDBJ databases">
        <authorList>
            <consortium name="AG Swart"/>
            <person name="Singh M."/>
            <person name="Singh A."/>
            <person name="Seah K."/>
            <person name="Emmerich C."/>
        </authorList>
    </citation>
    <scope>NUCLEOTIDE SEQUENCE</scope>
    <source>
        <strain evidence="1">ATCC30299</strain>
    </source>
</reference>
<dbReference type="Gene3D" id="2.120.10.80">
    <property type="entry name" value="Kelch-type beta propeller"/>
    <property type="match status" value="1"/>
</dbReference>
<comment type="caution">
    <text evidence="1">The sequence shown here is derived from an EMBL/GenBank/DDBJ whole genome shotgun (WGS) entry which is preliminary data.</text>
</comment>
<dbReference type="Pfam" id="PF01344">
    <property type="entry name" value="Kelch_1"/>
    <property type="match status" value="1"/>
</dbReference>
<dbReference type="InterPro" id="IPR015915">
    <property type="entry name" value="Kelch-typ_b-propeller"/>
</dbReference>
<dbReference type="SUPFAM" id="SSF117281">
    <property type="entry name" value="Kelch motif"/>
    <property type="match status" value="1"/>
</dbReference>
<sequence>MGNNIRNPQSFSSDCIQNSNLNSKPADTLFDNNIEEKSQNYKLPLYISQTVTNQTHCTDNSTSIISWKSNSKSACVFDSKTKTIYEQELKIPKNLSGNMICRIPDNKLFFYGNLPISGSAFILDSFYNITNLQEGKPAFGAGGVYYNGFVYIFGGCDYHDLFKASSRYSLSENRWSELMSLPVKSYYCSCEVFNGVILIYGYHHEVLYIYDPAIDIFTDVNVPFVRLAYKIIIKVNNRGYILDHGGTIYESLENDLFCWEKCRIGTINREGFNCSLRVECEGYIYYMISDELYQFSLKPIDIFLIDNKTY</sequence>
<evidence type="ECO:0000313" key="2">
    <source>
        <dbReference type="Proteomes" id="UP001162131"/>
    </source>
</evidence>
<protein>
    <submittedName>
        <fullName evidence="1">Uncharacterized protein</fullName>
    </submittedName>
</protein>
<evidence type="ECO:0000313" key="1">
    <source>
        <dbReference type="EMBL" id="CAG9329598.1"/>
    </source>
</evidence>
<organism evidence="1 2">
    <name type="scientific">Blepharisma stoltei</name>
    <dbReference type="NCBI Taxonomy" id="1481888"/>
    <lineage>
        <taxon>Eukaryota</taxon>
        <taxon>Sar</taxon>
        <taxon>Alveolata</taxon>
        <taxon>Ciliophora</taxon>
        <taxon>Postciliodesmatophora</taxon>
        <taxon>Heterotrichea</taxon>
        <taxon>Heterotrichida</taxon>
        <taxon>Blepharismidae</taxon>
        <taxon>Blepharisma</taxon>
    </lineage>
</organism>
<gene>
    <name evidence="1" type="ORF">BSTOLATCC_MIC49229</name>
</gene>
<accession>A0AAU9JUD0</accession>